<gene>
    <name evidence="1" type="ORF">DFP72DRAFT_828953</name>
</gene>
<dbReference type="Gene3D" id="3.60.130.30">
    <property type="match status" value="1"/>
</dbReference>
<evidence type="ECO:0000313" key="1">
    <source>
        <dbReference type="EMBL" id="KAF6743135.1"/>
    </source>
</evidence>
<feature type="non-terminal residue" evidence="1">
    <location>
        <position position="1"/>
    </location>
</feature>
<name>A0A8H6LUH6_9AGAR</name>
<dbReference type="EMBL" id="JACGCI010000158">
    <property type="protein sequence ID" value="KAF6743135.1"/>
    <property type="molecule type" value="Genomic_DNA"/>
</dbReference>
<proteinExistence type="predicted"/>
<protein>
    <submittedName>
        <fullName evidence="1">Uncharacterized protein</fullName>
    </submittedName>
</protein>
<evidence type="ECO:0000313" key="2">
    <source>
        <dbReference type="Proteomes" id="UP000521943"/>
    </source>
</evidence>
<reference evidence="1 2" key="1">
    <citation type="submission" date="2020-07" db="EMBL/GenBank/DDBJ databases">
        <title>Comparative genomics of pyrophilous fungi reveals a link between fire events and developmental genes.</title>
        <authorList>
            <consortium name="DOE Joint Genome Institute"/>
            <person name="Steindorff A.S."/>
            <person name="Carver A."/>
            <person name="Calhoun S."/>
            <person name="Stillman K."/>
            <person name="Liu H."/>
            <person name="Lipzen A."/>
            <person name="Pangilinan J."/>
            <person name="Labutti K."/>
            <person name="Bruns T.D."/>
            <person name="Grigoriev I.V."/>
        </authorList>
    </citation>
    <scope>NUCLEOTIDE SEQUENCE [LARGE SCALE GENOMIC DNA]</scope>
    <source>
        <strain evidence="1 2">CBS 144469</strain>
    </source>
</reference>
<comment type="caution">
    <text evidence="1">The sequence shown here is derived from an EMBL/GenBank/DDBJ whole genome shotgun (WGS) entry which is preliminary data.</text>
</comment>
<keyword evidence="2" id="KW-1185">Reference proteome</keyword>
<dbReference type="Proteomes" id="UP000521943">
    <property type="component" value="Unassembled WGS sequence"/>
</dbReference>
<organism evidence="1 2">
    <name type="scientific">Ephemerocybe angulata</name>
    <dbReference type="NCBI Taxonomy" id="980116"/>
    <lineage>
        <taxon>Eukaryota</taxon>
        <taxon>Fungi</taxon>
        <taxon>Dikarya</taxon>
        <taxon>Basidiomycota</taxon>
        <taxon>Agaricomycotina</taxon>
        <taxon>Agaricomycetes</taxon>
        <taxon>Agaricomycetidae</taxon>
        <taxon>Agaricales</taxon>
        <taxon>Agaricineae</taxon>
        <taxon>Psathyrellaceae</taxon>
        <taxon>Ephemerocybe</taxon>
    </lineage>
</organism>
<dbReference type="OrthoDB" id="3020801at2759"/>
<accession>A0A8H6LUH6</accession>
<dbReference type="AlphaFoldDB" id="A0A8H6LUH6"/>
<sequence length="280" mass="31263">KSKTILVVLVPQLDDPAYVSSVIRATETILREGEDAQFTPEELEHRRASESAALNVGPYYGGGATEPGNIRNGRHTAMLERLVADPDITRMASFADATFKLWAPRVYSDVEKKMRALHRHKPSLKKNWESNVYPCAAFNFGPRVACKMHKDSGNAPHTFCAIQALGTFDATKGGHLAIKELRIHIRFPSGSTIYISSALFTHGNTPVAAHETRLSITQFVPGGLIRYVDNGFNTEDGLRKKNKRLWREKMAEKATRWERAGALLSTLDELTQRDIPPHML</sequence>